<dbReference type="Pfam" id="PF01384">
    <property type="entry name" value="PHO4"/>
    <property type="match status" value="1"/>
</dbReference>
<comment type="function">
    <text evidence="1">Potential transporter for phosphate.</text>
</comment>
<evidence type="ECO:0000256" key="6">
    <source>
        <dbReference type="ARBA" id="ARBA00022692"/>
    </source>
</evidence>
<evidence type="ECO:0000256" key="3">
    <source>
        <dbReference type="ARBA" id="ARBA00009916"/>
    </source>
</evidence>
<dbReference type="OrthoDB" id="101311at2157"/>
<evidence type="ECO:0000256" key="9">
    <source>
        <dbReference type="SAM" id="Phobius"/>
    </source>
</evidence>
<dbReference type="RefSeq" id="WP_147663429.1">
    <property type="nucleotide sequence ID" value="NZ_CP042905.2"/>
</dbReference>
<dbReference type="AlphaFoldDB" id="A0A5B9DC33"/>
<dbReference type="GO" id="GO:0005315">
    <property type="term" value="F:phosphate transmembrane transporter activity"/>
    <property type="evidence" value="ECO:0007669"/>
    <property type="project" value="InterPro"/>
</dbReference>
<dbReference type="GO" id="GO:0016020">
    <property type="term" value="C:membrane"/>
    <property type="evidence" value="ECO:0007669"/>
    <property type="project" value="UniProtKB-SubCell"/>
</dbReference>
<keyword evidence="7 9" id="KW-1133">Transmembrane helix</keyword>
<feature type="transmembrane region" description="Helical" evidence="9">
    <location>
        <begin position="39"/>
        <end position="60"/>
    </location>
</feature>
<accession>A0A5B9DC33</accession>
<dbReference type="EMBL" id="CP042905">
    <property type="protein sequence ID" value="QEE16555.1"/>
    <property type="molecule type" value="Genomic_DNA"/>
</dbReference>
<name>A0A5B9DC33_9ARCH</name>
<evidence type="ECO:0000313" key="11">
    <source>
        <dbReference type="Proteomes" id="UP000321408"/>
    </source>
</evidence>
<evidence type="ECO:0000256" key="8">
    <source>
        <dbReference type="ARBA" id="ARBA00023136"/>
    </source>
</evidence>
<reference evidence="10 11" key="2">
    <citation type="journal article" date="2024" name="Int. J. Syst. Evol. Microbiol.">
        <title>Promethearchaeum syntrophicum gen. nov., sp. nov., an anaerobic, obligately syntrophic archaeon, the first isolate of the lineage 'Asgard' archaea, and proposal of the new archaeal phylum Promethearchaeota phyl. nov. and kingdom Promethearchaeati regn. nov.</title>
        <authorList>
            <person name="Imachi H."/>
            <person name="Nobu M.K."/>
            <person name="Kato S."/>
            <person name="Takaki Y."/>
            <person name="Miyazaki M."/>
            <person name="Miyata M."/>
            <person name="Ogawara M."/>
            <person name="Saito Y."/>
            <person name="Sakai S."/>
            <person name="Tahara Y.O."/>
            <person name="Takano Y."/>
            <person name="Tasumi E."/>
            <person name="Uematsu K."/>
            <person name="Yoshimura T."/>
            <person name="Itoh T."/>
            <person name="Ohkuma M."/>
            <person name="Takai K."/>
        </authorList>
    </citation>
    <scope>NUCLEOTIDE SEQUENCE [LARGE SCALE GENOMIC DNA]</scope>
    <source>
        <strain evidence="10 11">MK-D1</strain>
    </source>
</reference>
<sequence>MEPIVIILLLLMLALAFGIGANDETMATLVGSRSVKLKVAIILGGILVFVGVLFLSASVGKTVGKSLLGPDVEYTISMMLAILISTTVWLVVASKTGAPISTTHSVVGSVFGIAIIWALKYNENFIEALNWTKMGSVVLGWVISPILGYFGAYLFELGTKKFISSRKIGLDTLEGIEQKFVYMLIAAVCWTQISRGGNDSANALGIMYGLIESGDIIEGNSVLIYSLVALTGLMLTLGLVIVGRNVIKNVGNNLIEMRPSDAFSIQISTSVVIFVATLLGLPVSGSHILIFAVLGAGRVKGETPDKKTFRKMVVSWVITFPVAAILSALCYLAFIPIFS</sequence>
<organism evidence="10 11">
    <name type="scientific">Promethearchaeum syntrophicum</name>
    <dbReference type="NCBI Taxonomy" id="2594042"/>
    <lineage>
        <taxon>Archaea</taxon>
        <taxon>Promethearchaeati</taxon>
        <taxon>Promethearchaeota</taxon>
        <taxon>Promethearchaeia</taxon>
        <taxon>Promethearchaeales</taxon>
        <taxon>Promethearchaeaceae</taxon>
        <taxon>Promethearchaeum</taxon>
    </lineage>
</organism>
<dbReference type="InterPro" id="IPR001204">
    <property type="entry name" value="Phos_transporter"/>
</dbReference>
<proteinExistence type="inferred from homology"/>
<evidence type="ECO:0000256" key="2">
    <source>
        <dbReference type="ARBA" id="ARBA00004141"/>
    </source>
</evidence>
<comment type="similarity">
    <text evidence="3">Belongs to the inorganic phosphate transporter (PiT) (TC 2.A.20) family.</text>
</comment>
<dbReference type="PANTHER" id="PTHR11101">
    <property type="entry name" value="PHOSPHATE TRANSPORTER"/>
    <property type="match status" value="1"/>
</dbReference>
<reference evidence="10 11" key="1">
    <citation type="journal article" date="2020" name="Nature">
        <title>Isolation of an archaeon at the prokaryote-eukaryote interface.</title>
        <authorList>
            <person name="Imachi H."/>
            <person name="Nobu M.K."/>
            <person name="Nakahara N."/>
            <person name="Morono Y."/>
            <person name="Ogawara M."/>
            <person name="Takaki Y."/>
            <person name="Takano Y."/>
            <person name="Uematsu K."/>
            <person name="Ikuta T."/>
            <person name="Ito M."/>
            <person name="Matsui Y."/>
            <person name="Miyazaki M."/>
            <person name="Murata K."/>
            <person name="Saito Y."/>
            <person name="Sakai S."/>
            <person name="Song C."/>
            <person name="Tasumi E."/>
            <person name="Yamanaka Y."/>
            <person name="Yamaguchi T."/>
            <person name="Kamagata Y."/>
            <person name="Tamaki H."/>
            <person name="Takai K."/>
        </authorList>
    </citation>
    <scope>NUCLEOTIDE SEQUENCE [LARGE SCALE GENOMIC DNA]</scope>
    <source>
        <strain evidence="10 11">MK-D1</strain>
    </source>
</reference>
<feature type="transmembrane region" description="Helical" evidence="9">
    <location>
        <begin position="263"/>
        <end position="293"/>
    </location>
</feature>
<dbReference type="KEGG" id="psyt:DSAG12_02385"/>
<keyword evidence="5" id="KW-0592">Phosphate transport</keyword>
<feature type="transmembrane region" description="Helical" evidence="9">
    <location>
        <begin position="131"/>
        <end position="155"/>
    </location>
</feature>
<evidence type="ECO:0000256" key="4">
    <source>
        <dbReference type="ARBA" id="ARBA00022448"/>
    </source>
</evidence>
<comment type="subcellular location">
    <subcellularLocation>
        <location evidence="2">Membrane</location>
        <topology evidence="2">Multi-pass membrane protein</topology>
    </subcellularLocation>
</comment>
<evidence type="ECO:0000313" key="10">
    <source>
        <dbReference type="EMBL" id="QEE16555.1"/>
    </source>
</evidence>
<evidence type="ECO:0000256" key="7">
    <source>
        <dbReference type="ARBA" id="ARBA00022989"/>
    </source>
</evidence>
<keyword evidence="8 9" id="KW-0472">Membrane</keyword>
<protein>
    <submittedName>
        <fullName evidence="10">Inorganic phosphate transporter</fullName>
    </submittedName>
</protein>
<evidence type="ECO:0000256" key="1">
    <source>
        <dbReference type="ARBA" id="ARBA00001981"/>
    </source>
</evidence>
<keyword evidence="6 9" id="KW-0812">Transmembrane</keyword>
<dbReference type="GO" id="GO:0035435">
    <property type="term" value="P:phosphate ion transmembrane transport"/>
    <property type="evidence" value="ECO:0007669"/>
    <property type="project" value="TreeGrafter"/>
</dbReference>
<feature type="transmembrane region" description="Helical" evidence="9">
    <location>
        <begin position="72"/>
        <end position="92"/>
    </location>
</feature>
<dbReference type="PANTHER" id="PTHR11101:SF80">
    <property type="entry name" value="PHOSPHATE TRANSPORTER"/>
    <property type="match status" value="1"/>
</dbReference>
<dbReference type="Proteomes" id="UP000321408">
    <property type="component" value="Chromosome"/>
</dbReference>
<keyword evidence="4" id="KW-0813">Transport</keyword>
<feature type="transmembrane region" description="Helical" evidence="9">
    <location>
        <begin position="98"/>
        <end position="119"/>
    </location>
</feature>
<feature type="transmembrane region" description="Helical" evidence="9">
    <location>
        <begin position="222"/>
        <end position="242"/>
    </location>
</feature>
<keyword evidence="11" id="KW-1185">Reference proteome</keyword>
<evidence type="ECO:0000256" key="5">
    <source>
        <dbReference type="ARBA" id="ARBA00022592"/>
    </source>
</evidence>
<dbReference type="GeneID" id="41330373"/>
<feature type="transmembrane region" description="Helical" evidence="9">
    <location>
        <begin position="313"/>
        <end position="338"/>
    </location>
</feature>
<gene>
    <name evidence="10" type="ORF">DSAG12_02385</name>
</gene>